<dbReference type="CDD" id="cd03257">
    <property type="entry name" value="ABC_NikE_OppD_transporters"/>
    <property type="match status" value="1"/>
</dbReference>
<dbReference type="InterPro" id="IPR027417">
    <property type="entry name" value="P-loop_NTPase"/>
</dbReference>
<protein>
    <submittedName>
        <fullName evidence="9">ABC transporter ATP-binding protein</fullName>
    </submittedName>
</protein>
<dbReference type="Pfam" id="PF00005">
    <property type="entry name" value="ABC_tran"/>
    <property type="match status" value="1"/>
</dbReference>
<keyword evidence="10" id="KW-1185">Reference proteome</keyword>
<reference evidence="9 10" key="1">
    <citation type="submission" date="2020-05" db="EMBL/GenBank/DDBJ databases">
        <title>Genome Sequencing of Type Strains.</title>
        <authorList>
            <person name="Lemaire J.F."/>
            <person name="Inderbitzin P."/>
            <person name="Gregorio O.A."/>
            <person name="Collins S.B."/>
            <person name="Wespe N."/>
            <person name="Knight-Connoni V."/>
        </authorList>
    </citation>
    <scope>NUCLEOTIDE SEQUENCE [LARGE SCALE GENOMIC DNA]</scope>
    <source>
        <strain evidence="9 10">LMG 21957</strain>
    </source>
</reference>
<comment type="similarity">
    <text evidence="2">Belongs to the ABC transporter superfamily.</text>
</comment>
<dbReference type="PROSITE" id="PS00211">
    <property type="entry name" value="ABC_TRANSPORTER_1"/>
    <property type="match status" value="1"/>
</dbReference>
<feature type="domain" description="ABC transporter" evidence="8">
    <location>
        <begin position="5"/>
        <end position="255"/>
    </location>
</feature>
<evidence type="ECO:0000256" key="5">
    <source>
        <dbReference type="ARBA" id="ARBA00022741"/>
    </source>
</evidence>
<dbReference type="Gene3D" id="3.40.50.300">
    <property type="entry name" value="P-loop containing nucleotide triphosphate hydrolases"/>
    <property type="match status" value="1"/>
</dbReference>
<dbReference type="PROSITE" id="PS50893">
    <property type="entry name" value="ABC_TRANSPORTER_2"/>
    <property type="match status" value="1"/>
</dbReference>
<proteinExistence type="inferred from homology"/>
<dbReference type="InterPro" id="IPR013563">
    <property type="entry name" value="Oligopep_ABC_C"/>
</dbReference>
<dbReference type="SMART" id="SM00382">
    <property type="entry name" value="AAA"/>
    <property type="match status" value="1"/>
</dbReference>
<keyword evidence="3" id="KW-0813">Transport</keyword>
<dbReference type="GO" id="GO:0005524">
    <property type="term" value="F:ATP binding"/>
    <property type="evidence" value="ECO:0007669"/>
    <property type="project" value="UniProtKB-KW"/>
</dbReference>
<evidence type="ECO:0000256" key="2">
    <source>
        <dbReference type="ARBA" id="ARBA00005417"/>
    </source>
</evidence>
<dbReference type="InterPro" id="IPR050388">
    <property type="entry name" value="ABC_Ni/Peptide_Import"/>
</dbReference>
<dbReference type="InterPro" id="IPR003439">
    <property type="entry name" value="ABC_transporter-like_ATP-bd"/>
</dbReference>
<evidence type="ECO:0000256" key="7">
    <source>
        <dbReference type="ARBA" id="ARBA00023136"/>
    </source>
</evidence>
<evidence type="ECO:0000313" key="9">
    <source>
        <dbReference type="EMBL" id="NUU76707.1"/>
    </source>
</evidence>
<evidence type="ECO:0000256" key="6">
    <source>
        <dbReference type="ARBA" id="ARBA00022840"/>
    </source>
</evidence>
<comment type="caution">
    <text evidence="9">The sequence shown here is derived from an EMBL/GenBank/DDBJ whole genome shotgun (WGS) entry which is preliminary data.</text>
</comment>
<dbReference type="InterPro" id="IPR003593">
    <property type="entry name" value="AAA+_ATPase"/>
</dbReference>
<evidence type="ECO:0000256" key="3">
    <source>
        <dbReference type="ARBA" id="ARBA00022448"/>
    </source>
</evidence>
<dbReference type="PANTHER" id="PTHR43297">
    <property type="entry name" value="OLIGOPEPTIDE TRANSPORT ATP-BINDING PROTEIN APPD"/>
    <property type="match status" value="1"/>
</dbReference>
<evidence type="ECO:0000256" key="1">
    <source>
        <dbReference type="ARBA" id="ARBA00004202"/>
    </source>
</evidence>
<dbReference type="GO" id="GO:0015833">
    <property type="term" value="P:peptide transport"/>
    <property type="evidence" value="ECO:0007669"/>
    <property type="project" value="InterPro"/>
</dbReference>
<dbReference type="Pfam" id="PF08352">
    <property type="entry name" value="oligo_HPY"/>
    <property type="match status" value="1"/>
</dbReference>
<dbReference type="GO" id="GO:0016887">
    <property type="term" value="F:ATP hydrolysis activity"/>
    <property type="evidence" value="ECO:0007669"/>
    <property type="project" value="InterPro"/>
</dbReference>
<accession>A0A7Y6BXB3</accession>
<name>A0A7Y6BXB3_9BACL</name>
<dbReference type="GO" id="GO:0005886">
    <property type="term" value="C:plasma membrane"/>
    <property type="evidence" value="ECO:0007669"/>
    <property type="project" value="UniProtKB-SubCell"/>
</dbReference>
<keyword evidence="6 9" id="KW-0067">ATP-binding</keyword>
<dbReference type="AlphaFoldDB" id="A0A7Y6BXB3"/>
<dbReference type="RefSeq" id="WP_175396381.1">
    <property type="nucleotide sequence ID" value="NZ_JABMCB010000185.1"/>
</dbReference>
<dbReference type="NCBIfam" id="TIGR01727">
    <property type="entry name" value="oligo_HPY"/>
    <property type="match status" value="1"/>
</dbReference>
<keyword evidence="4" id="KW-1003">Cell membrane</keyword>
<gene>
    <name evidence="9" type="ORF">HP552_15880</name>
</gene>
<dbReference type="SUPFAM" id="SSF52540">
    <property type="entry name" value="P-loop containing nucleoside triphosphate hydrolases"/>
    <property type="match status" value="1"/>
</dbReference>
<dbReference type="InterPro" id="IPR017871">
    <property type="entry name" value="ABC_transporter-like_CS"/>
</dbReference>
<dbReference type="FunFam" id="3.40.50.300:FF:000016">
    <property type="entry name" value="Oligopeptide ABC transporter ATP-binding component"/>
    <property type="match status" value="1"/>
</dbReference>
<dbReference type="EMBL" id="JABMCB010000185">
    <property type="protein sequence ID" value="NUU76707.1"/>
    <property type="molecule type" value="Genomic_DNA"/>
</dbReference>
<evidence type="ECO:0000259" key="8">
    <source>
        <dbReference type="PROSITE" id="PS50893"/>
    </source>
</evidence>
<organism evidence="9 10">
    <name type="scientific">Paenibacillus xylanilyticus</name>
    <dbReference type="NCBI Taxonomy" id="248903"/>
    <lineage>
        <taxon>Bacteria</taxon>
        <taxon>Bacillati</taxon>
        <taxon>Bacillota</taxon>
        <taxon>Bacilli</taxon>
        <taxon>Bacillales</taxon>
        <taxon>Paenibacillaceae</taxon>
        <taxon>Paenibacillus</taxon>
    </lineage>
</organism>
<evidence type="ECO:0000313" key="10">
    <source>
        <dbReference type="Proteomes" id="UP000526125"/>
    </source>
</evidence>
<sequence length="319" mass="35247">MNELLEIQHLRTNFRTNQGEVTSVDDVSFSLKAGETLCIVGESGCGKSVTSLSILRLLGRSGYISSGSIRFDGRDLAELPEHELVKLRGKEISMIFQDPMSSLNPVFTIGNQLTETIRLHLGMGAKEAKQHGISLLKQVGFPRAEQLLGQYPHTLSGGMKQRVMIAMALACRPKLLIADEPTTALDVTIQAQILSLMKQIREETGTSIMLITHDLGVVAEMADRIIVMYAGQVVEEAEVYELFDHPEHPYTIGLMESIPHIEIEDAELRSIPGSVPSLQSMPSGCRFMERCSRAAAQCHTPPPLTEIREAHKVRCWFPA</sequence>
<keyword evidence="7" id="KW-0472">Membrane</keyword>
<evidence type="ECO:0000256" key="4">
    <source>
        <dbReference type="ARBA" id="ARBA00022475"/>
    </source>
</evidence>
<comment type="subcellular location">
    <subcellularLocation>
        <location evidence="1">Cell membrane</location>
        <topology evidence="1">Peripheral membrane protein</topology>
    </subcellularLocation>
</comment>
<dbReference type="PANTHER" id="PTHR43297:SF2">
    <property type="entry name" value="DIPEPTIDE TRANSPORT ATP-BINDING PROTEIN DPPD"/>
    <property type="match status" value="1"/>
</dbReference>
<keyword evidence="5" id="KW-0547">Nucleotide-binding</keyword>
<dbReference type="Proteomes" id="UP000526125">
    <property type="component" value="Unassembled WGS sequence"/>
</dbReference>